<evidence type="ECO:0000256" key="13">
    <source>
        <dbReference type="ARBA" id="ARBA00023315"/>
    </source>
</evidence>
<feature type="binding site" evidence="18">
    <location>
        <position position="144"/>
    </location>
    <ligand>
        <name>UDP-N-acetyl-alpha-D-glucosamine</name>
        <dbReference type="ChEBI" id="CHEBI:57705"/>
    </ligand>
</feature>
<dbReference type="InterPro" id="IPR001451">
    <property type="entry name" value="Hexapep"/>
</dbReference>
<comment type="catalytic activity">
    <reaction evidence="16 18">
        <text>N-acetyl-alpha-D-glucosamine 1-phosphate + UTP + H(+) = UDP-N-acetyl-alpha-D-glucosamine + diphosphate</text>
        <dbReference type="Rhea" id="RHEA:13509"/>
        <dbReference type="ChEBI" id="CHEBI:15378"/>
        <dbReference type="ChEBI" id="CHEBI:33019"/>
        <dbReference type="ChEBI" id="CHEBI:46398"/>
        <dbReference type="ChEBI" id="CHEBI:57705"/>
        <dbReference type="ChEBI" id="CHEBI:57776"/>
        <dbReference type="EC" id="2.7.7.23"/>
    </reaction>
</comment>
<feature type="binding site" evidence="18">
    <location>
        <begin position="82"/>
        <end position="83"/>
    </location>
    <ligand>
        <name>UDP-N-acetyl-alpha-D-glucosamine</name>
        <dbReference type="ChEBI" id="CHEBI:57705"/>
    </ligand>
</feature>
<dbReference type="NCBIfam" id="TIGR01173">
    <property type="entry name" value="glmU"/>
    <property type="match status" value="1"/>
</dbReference>
<evidence type="ECO:0000256" key="10">
    <source>
        <dbReference type="ARBA" id="ARBA00022960"/>
    </source>
</evidence>
<comment type="subcellular location">
    <subcellularLocation>
        <location evidence="1 18">Cytoplasm</location>
    </subcellularLocation>
</comment>
<keyword evidence="6 18" id="KW-0548">Nucleotidyltransferase</keyword>
<evidence type="ECO:0000256" key="4">
    <source>
        <dbReference type="ARBA" id="ARBA00022490"/>
    </source>
</evidence>
<comment type="caution">
    <text evidence="20">The sequence shown here is derived from an EMBL/GenBank/DDBJ whole genome shotgun (WGS) entry which is preliminary data.</text>
</comment>
<keyword evidence="12 18" id="KW-0511">Multifunctional enzyme</keyword>
<dbReference type="InterPro" id="IPR038009">
    <property type="entry name" value="GlmU_C_LbH"/>
</dbReference>
<dbReference type="EC" id="2.3.1.157" evidence="18"/>
<protein>
    <recommendedName>
        <fullName evidence="18">Bifunctional protein GlmU</fullName>
    </recommendedName>
    <domain>
        <recommendedName>
            <fullName evidence="18">UDP-N-acetylglucosamine pyrophosphorylase</fullName>
            <ecNumber evidence="18">2.7.7.23</ecNumber>
        </recommendedName>
        <alternativeName>
            <fullName evidence="18">N-acetylglucosamine-1-phosphate uridyltransferase</fullName>
        </alternativeName>
    </domain>
    <domain>
        <recommendedName>
            <fullName evidence="18">Glucosamine-1-phosphate N-acetyltransferase</fullName>
            <ecNumber evidence="18">2.3.1.157</ecNumber>
        </recommendedName>
    </domain>
</protein>
<keyword evidence="10 18" id="KW-0133">Cell shape</keyword>
<feature type="binding site" evidence="18">
    <location>
        <begin position="108"/>
        <end position="110"/>
    </location>
    <ligand>
        <name>UDP-N-acetyl-alpha-D-glucosamine</name>
        <dbReference type="ChEBI" id="CHEBI:57705"/>
    </ligand>
</feature>
<evidence type="ECO:0000256" key="14">
    <source>
        <dbReference type="ARBA" id="ARBA00023316"/>
    </source>
</evidence>
<feature type="binding site" evidence="18">
    <location>
        <position position="428"/>
    </location>
    <ligand>
        <name>acetyl-CoA</name>
        <dbReference type="ChEBI" id="CHEBI:57288"/>
    </ligand>
</feature>
<comment type="similarity">
    <text evidence="2 18">In the C-terminal section; belongs to the transferase hexapeptide repeat family.</text>
</comment>
<dbReference type="RefSeq" id="WP_344806047.1">
    <property type="nucleotide sequence ID" value="NZ_BAABBO010000009.1"/>
</dbReference>
<proteinExistence type="inferred from homology"/>
<comment type="similarity">
    <text evidence="3 18">In the N-terminal section; belongs to the N-acetylglucosamine-1-phosphate uridyltransferase family.</text>
</comment>
<dbReference type="Pfam" id="PF00132">
    <property type="entry name" value="Hexapep"/>
    <property type="match status" value="2"/>
</dbReference>
<keyword evidence="21" id="KW-1185">Reference proteome</keyword>
<comment type="function">
    <text evidence="17 18">Catalyzes the last two sequential reactions in the de novo biosynthetic pathway for UDP-N-acetylglucosamine (UDP-GlcNAc). The C-terminal domain catalyzes the transfer of acetyl group from acetyl coenzyme A to glucosamine-1-phosphate (GlcN-1-P) to produce N-acetylglucosamine-1-phosphate (GlcNAc-1-P), which is converted into UDP-GlcNAc by the transfer of uridine 5-monophosphate (from uridine 5-triphosphate), a reaction catalyzed by the N-terminal domain.</text>
</comment>
<evidence type="ECO:0000256" key="11">
    <source>
        <dbReference type="ARBA" id="ARBA00022984"/>
    </source>
</evidence>
<keyword evidence="4 18" id="KW-0963">Cytoplasm</keyword>
<evidence type="ECO:0000256" key="9">
    <source>
        <dbReference type="ARBA" id="ARBA00022842"/>
    </source>
</evidence>
<evidence type="ECO:0000256" key="17">
    <source>
        <dbReference type="ARBA" id="ARBA00049628"/>
    </source>
</evidence>
<dbReference type="InterPro" id="IPR050065">
    <property type="entry name" value="GlmU-like"/>
</dbReference>
<dbReference type="PANTHER" id="PTHR43584:SF3">
    <property type="entry name" value="BIFUNCTIONAL PROTEIN GLMU"/>
    <property type="match status" value="1"/>
</dbReference>
<evidence type="ECO:0000256" key="3">
    <source>
        <dbReference type="ARBA" id="ARBA00007947"/>
    </source>
</evidence>
<comment type="cofactor">
    <cofactor evidence="18">
        <name>Mg(2+)</name>
        <dbReference type="ChEBI" id="CHEBI:18420"/>
    </cofactor>
    <text evidence="18">Binds 1 Mg(2+) ion per subunit.</text>
</comment>
<evidence type="ECO:0000256" key="8">
    <source>
        <dbReference type="ARBA" id="ARBA00022737"/>
    </source>
</evidence>
<dbReference type="Gene3D" id="2.160.10.10">
    <property type="entry name" value="Hexapeptide repeat proteins"/>
    <property type="match status" value="1"/>
</dbReference>
<evidence type="ECO:0000259" key="19">
    <source>
        <dbReference type="Pfam" id="PF12804"/>
    </source>
</evidence>
<evidence type="ECO:0000256" key="5">
    <source>
        <dbReference type="ARBA" id="ARBA00022679"/>
    </source>
</evidence>
<evidence type="ECO:0000256" key="18">
    <source>
        <dbReference type="HAMAP-Rule" id="MF_01631"/>
    </source>
</evidence>
<keyword evidence="7 18" id="KW-0479">Metal-binding</keyword>
<dbReference type="InterPro" id="IPR029044">
    <property type="entry name" value="Nucleotide-diphossugar_trans"/>
</dbReference>
<feature type="region of interest" description="Linker" evidence="18">
    <location>
        <begin position="235"/>
        <end position="255"/>
    </location>
</feature>
<feature type="binding site" evidence="18">
    <location>
        <position position="174"/>
    </location>
    <ligand>
        <name>UDP-N-acetyl-alpha-D-glucosamine</name>
        <dbReference type="ChEBI" id="CHEBI:57705"/>
    </ligand>
</feature>
<sequence>MPLEVVILAAGQGSRMKSDQPKVLHQIAGKPLVQHVIDAALQVEPGHIHIVYGHQGERVRQTLSSLPEAHRLTYSEQAEQLGTGHAVAQALPSLNEAADDTSQVLILYGDVPLIGAETLRAFVAASEGKLGILTVTLEDSRGYGRILRNDSDDIIGIVEEKDASDEQKAIKEVNTGIMCCSLNRLNQWLPRLSSNNAQGEYYLTDIVALAVADGVPVGSGEAASAMEVEGVNNRLQLAALERQFQRREADRLMTEGCTLADPARIDVRGSVRTGRDCFADINVVFEGEVVLGDRVSVGPNCVLRNCTIGDDTEVLAFSTIDGSKVGSHAVIGPYARLRPGCELADNTKIGNFVEVKKSVIGEGSKVNHLSYVGDSDIGKGVNIGAGTITCNYDGVNKFKTVLGDGVFIGSNTALVAPVNVGANATVGAGSVITHDVEADSLAVARGKQKKIDGWKRPVRNKPNT</sequence>
<accession>A0ABP7PBN4</accession>
<feature type="domain" description="MobA-like NTP transferase" evidence="19">
    <location>
        <begin position="5"/>
        <end position="128"/>
    </location>
</feature>
<dbReference type="SUPFAM" id="SSF53448">
    <property type="entry name" value="Nucleotide-diphospho-sugar transferases"/>
    <property type="match status" value="1"/>
</dbReference>
<feature type="binding site" evidence="18">
    <location>
        <begin position="391"/>
        <end position="392"/>
    </location>
    <ligand>
        <name>acetyl-CoA</name>
        <dbReference type="ChEBI" id="CHEBI:57288"/>
    </ligand>
</feature>
<keyword evidence="9 18" id="KW-0460">Magnesium</keyword>
<gene>
    <name evidence="18 20" type="primary">glmU</name>
    <name evidence="20" type="ORF">GCM10022278_21070</name>
</gene>
<evidence type="ECO:0000256" key="6">
    <source>
        <dbReference type="ARBA" id="ARBA00022695"/>
    </source>
</evidence>
<feature type="binding site" evidence="18">
    <location>
        <position position="445"/>
    </location>
    <ligand>
        <name>acetyl-CoA</name>
        <dbReference type="ChEBI" id="CHEBI:57288"/>
    </ligand>
</feature>
<dbReference type="EMBL" id="BAABBO010000009">
    <property type="protein sequence ID" value="GAA3962990.1"/>
    <property type="molecule type" value="Genomic_DNA"/>
</dbReference>
<dbReference type="InterPro" id="IPR011004">
    <property type="entry name" value="Trimer_LpxA-like_sf"/>
</dbReference>
<feature type="binding site" evidence="18">
    <location>
        <position position="410"/>
    </location>
    <ligand>
        <name>acetyl-CoA</name>
        <dbReference type="ChEBI" id="CHEBI:57288"/>
    </ligand>
</feature>
<organism evidence="20 21">
    <name type="scientific">Allohahella marinimesophila</name>
    <dbReference type="NCBI Taxonomy" id="1054972"/>
    <lineage>
        <taxon>Bacteria</taxon>
        <taxon>Pseudomonadati</taxon>
        <taxon>Pseudomonadota</taxon>
        <taxon>Gammaproteobacteria</taxon>
        <taxon>Oceanospirillales</taxon>
        <taxon>Hahellaceae</taxon>
        <taxon>Allohahella</taxon>
    </lineage>
</organism>
<evidence type="ECO:0000313" key="20">
    <source>
        <dbReference type="EMBL" id="GAA3962990.1"/>
    </source>
</evidence>
<dbReference type="Pfam" id="PF12804">
    <property type="entry name" value="NTP_transf_3"/>
    <property type="match status" value="1"/>
</dbReference>
<dbReference type="CDD" id="cd02540">
    <property type="entry name" value="GT2_GlmU_N_bac"/>
    <property type="match status" value="1"/>
</dbReference>
<feature type="region of interest" description="Pyrophosphorylase" evidence="18">
    <location>
        <begin position="1"/>
        <end position="234"/>
    </location>
</feature>
<evidence type="ECO:0000313" key="21">
    <source>
        <dbReference type="Proteomes" id="UP001501337"/>
    </source>
</evidence>
<comment type="pathway">
    <text evidence="18">Nucleotide-sugar biosynthesis; UDP-N-acetyl-alpha-D-glucosamine biosynthesis; UDP-N-acetyl-alpha-D-glucosamine from N-acetyl-alpha-D-glucosamine 1-phosphate: step 1/1.</text>
</comment>
<evidence type="ECO:0000256" key="16">
    <source>
        <dbReference type="ARBA" id="ARBA00048493"/>
    </source>
</evidence>
<reference evidence="21" key="1">
    <citation type="journal article" date="2019" name="Int. J. Syst. Evol. Microbiol.">
        <title>The Global Catalogue of Microorganisms (GCM) 10K type strain sequencing project: providing services to taxonomists for standard genome sequencing and annotation.</title>
        <authorList>
            <consortium name="The Broad Institute Genomics Platform"/>
            <consortium name="The Broad Institute Genome Sequencing Center for Infectious Disease"/>
            <person name="Wu L."/>
            <person name="Ma J."/>
        </authorList>
    </citation>
    <scope>NUCLEOTIDE SEQUENCE [LARGE SCALE GENOMIC DNA]</scope>
    <source>
        <strain evidence="21">JCM 17555</strain>
    </source>
</reference>
<feature type="binding site" evidence="18">
    <location>
        <position position="22"/>
    </location>
    <ligand>
        <name>UDP-N-acetyl-alpha-D-glucosamine</name>
        <dbReference type="ChEBI" id="CHEBI:57705"/>
    </ligand>
</feature>
<dbReference type="CDD" id="cd03353">
    <property type="entry name" value="LbH_GlmU_C"/>
    <property type="match status" value="1"/>
</dbReference>
<comment type="catalytic activity">
    <reaction evidence="15 18">
        <text>alpha-D-glucosamine 1-phosphate + acetyl-CoA = N-acetyl-alpha-D-glucosamine 1-phosphate + CoA + H(+)</text>
        <dbReference type="Rhea" id="RHEA:13725"/>
        <dbReference type="ChEBI" id="CHEBI:15378"/>
        <dbReference type="ChEBI" id="CHEBI:57287"/>
        <dbReference type="ChEBI" id="CHEBI:57288"/>
        <dbReference type="ChEBI" id="CHEBI:57776"/>
        <dbReference type="ChEBI" id="CHEBI:58516"/>
        <dbReference type="EC" id="2.3.1.157"/>
    </reaction>
</comment>
<name>A0ABP7PBN4_9GAMM</name>
<feature type="active site" description="Proton acceptor" evidence="18">
    <location>
        <position position="368"/>
    </location>
</feature>
<dbReference type="SUPFAM" id="SSF51161">
    <property type="entry name" value="Trimeric LpxA-like enzymes"/>
    <property type="match status" value="1"/>
</dbReference>
<dbReference type="InterPro" id="IPR018357">
    <property type="entry name" value="Hexapep_transf_CS"/>
</dbReference>
<feature type="binding site" evidence="18">
    <location>
        <position position="356"/>
    </location>
    <ligand>
        <name>UDP-N-acetyl-alpha-D-glucosamine</name>
        <dbReference type="ChEBI" id="CHEBI:57705"/>
    </ligand>
</feature>
<feature type="binding site" evidence="18">
    <location>
        <position position="371"/>
    </location>
    <ligand>
        <name>UDP-N-acetyl-alpha-D-glucosamine</name>
        <dbReference type="ChEBI" id="CHEBI:57705"/>
    </ligand>
</feature>
<dbReference type="PROSITE" id="PS00101">
    <property type="entry name" value="HEXAPEP_TRANSFERASES"/>
    <property type="match status" value="2"/>
</dbReference>
<comment type="subunit">
    <text evidence="18">Homotrimer.</text>
</comment>
<comment type="pathway">
    <text evidence="18">Nucleotide-sugar biosynthesis; UDP-N-acetyl-alpha-D-glucosamine biosynthesis; N-acetyl-alpha-D-glucosamine 1-phosphate from alpha-D-glucosamine 6-phosphate (route II): step 2/2.</text>
</comment>
<dbReference type="HAMAP" id="MF_01631">
    <property type="entry name" value="GlmU"/>
    <property type="match status" value="1"/>
</dbReference>
<feature type="binding site" evidence="18">
    <location>
        <position position="110"/>
    </location>
    <ligand>
        <name>Mg(2+)</name>
        <dbReference type="ChEBI" id="CHEBI:18420"/>
    </ligand>
</feature>
<dbReference type="EC" id="2.7.7.23" evidence="18"/>
<feature type="binding site" evidence="18">
    <location>
        <position position="232"/>
    </location>
    <ligand>
        <name>UDP-N-acetyl-alpha-D-glucosamine</name>
        <dbReference type="ChEBI" id="CHEBI:57705"/>
    </ligand>
</feature>
<feature type="binding site" evidence="18">
    <location>
        <begin position="8"/>
        <end position="11"/>
    </location>
    <ligand>
        <name>UDP-N-acetyl-alpha-D-glucosamine</name>
        <dbReference type="ChEBI" id="CHEBI:57705"/>
    </ligand>
</feature>
<evidence type="ECO:0000256" key="2">
    <source>
        <dbReference type="ARBA" id="ARBA00007707"/>
    </source>
</evidence>
<feature type="region of interest" description="N-acetyltransferase" evidence="18">
    <location>
        <begin position="256"/>
        <end position="464"/>
    </location>
</feature>
<dbReference type="InterPro" id="IPR025877">
    <property type="entry name" value="MobA-like_NTP_Trfase"/>
</dbReference>
<dbReference type="Gene3D" id="3.90.550.10">
    <property type="entry name" value="Spore Coat Polysaccharide Biosynthesis Protein SpsA, Chain A"/>
    <property type="match status" value="1"/>
</dbReference>
<keyword evidence="5 18" id="KW-0808">Transferase</keyword>
<dbReference type="PANTHER" id="PTHR43584">
    <property type="entry name" value="NUCLEOTIDYL TRANSFERASE"/>
    <property type="match status" value="1"/>
</dbReference>
<feature type="binding site" evidence="18">
    <location>
        <position position="338"/>
    </location>
    <ligand>
        <name>UDP-N-acetyl-alpha-D-glucosamine</name>
        <dbReference type="ChEBI" id="CHEBI:57705"/>
    </ligand>
</feature>
<keyword evidence="11 18" id="KW-0573">Peptidoglycan synthesis</keyword>
<evidence type="ECO:0000256" key="15">
    <source>
        <dbReference type="ARBA" id="ARBA00048247"/>
    </source>
</evidence>
<dbReference type="InterPro" id="IPR005882">
    <property type="entry name" value="Bifunctional_GlmU"/>
</dbReference>
<feature type="binding site" evidence="18">
    <location>
        <position position="77"/>
    </location>
    <ligand>
        <name>UDP-N-acetyl-alpha-D-glucosamine</name>
        <dbReference type="ChEBI" id="CHEBI:57705"/>
    </ligand>
</feature>
<dbReference type="Proteomes" id="UP001501337">
    <property type="component" value="Unassembled WGS sequence"/>
</dbReference>
<feature type="binding site" evidence="18">
    <location>
        <position position="232"/>
    </location>
    <ligand>
        <name>Mg(2+)</name>
        <dbReference type="ChEBI" id="CHEBI:18420"/>
    </ligand>
</feature>
<feature type="binding site" evidence="18">
    <location>
        <position position="382"/>
    </location>
    <ligand>
        <name>UDP-N-acetyl-alpha-D-glucosamine</name>
        <dbReference type="ChEBI" id="CHEBI:57705"/>
    </ligand>
</feature>
<evidence type="ECO:0000256" key="7">
    <source>
        <dbReference type="ARBA" id="ARBA00022723"/>
    </source>
</evidence>
<keyword evidence="14 18" id="KW-0961">Cell wall biogenesis/degradation</keyword>
<comment type="pathway">
    <text evidence="18">Bacterial outer membrane biogenesis; LPS lipid A biosynthesis.</text>
</comment>
<evidence type="ECO:0000256" key="1">
    <source>
        <dbReference type="ARBA" id="ARBA00004496"/>
    </source>
</evidence>
<feature type="binding site" evidence="18">
    <location>
        <position position="159"/>
    </location>
    <ligand>
        <name>UDP-N-acetyl-alpha-D-glucosamine</name>
        <dbReference type="ChEBI" id="CHEBI:57705"/>
    </ligand>
</feature>
<feature type="binding site" evidence="18">
    <location>
        <position position="385"/>
    </location>
    <ligand>
        <name>acetyl-CoA</name>
        <dbReference type="ChEBI" id="CHEBI:57288"/>
    </ligand>
</feature>
<keyword evidence="13 18" id="KW-0012">Acyltransferase</keyword>
<evidence type="ECO:0000256" key="12">
    <source>
        <dbReference type="ARBA" id="ARBA00023268"/>
    </source>
</evidence>
<keyword evidence="8 18" id="KW-0677">Repeat</keyword>